<dbReference type="EMBL" id="BFAG01000003">
    <property type="protein sequence ID" value="GBF05071.1"/>
    <property type="molecule type" value="Genomic_DNA"/>
</dbReference>
<evidence type="ECO:0000313" key="3">
    <source>
        <dbReference type="Proteomes" id="UP000236569"/>
    </source>
</evidence>
<sequence length="123" mass="13897">MSTENTIDLTTDQWEAFLAGLYERDDRLERREPGVDYPPEEDVDPYVLSAHAEALRSAEVDGDVWGTLADIEEEAGNEEEAWAKIVAFYLDRGCVLVRVTDADEPEEWLLEAELARRLGLPVS</sequence>
<reference evidence="3" key="1">
    <citation type="submission" date="2018-01" db="EMBL/GenBank/DDBJ databases">
        <title>Draft Genome Sequence of the Radioresistant Bacterium Deinococcus aerius TR0125, Isolated from the Higher Atmosphere above Japan.</title>
        <authorList>
            <person name="Satoh K."/>
            <person name="Arai H."/>
            <person name="Sanzen T."/>
            <person name="Kawaguchi Y."/>
            <person name="Hayashi H."/>
            <person name="Yokobori S."/>
            <person name="Yamagishi A."/>
            <person name="Oono Y."/>
            <person name="Narumi I."/>
        </authorList>
    </citation>
    <scope>NUCLEOTIDE SEQUENCE [LARGE SCALE GENOMIC DNA]</scope>
    <source>
        <strain evidence="3">TR0125</strain>
    </source>
</reference>
<dbReference type="RefSeq" id="WP_103128515.1">
    <property type="nucleotide sequence ID" value="NZ_BFAG01000003.1"/>
</dbReference>
<gene>
    <name evidence="2" type="ORF">DAERI_030237</name>
</gene>
<dbReference type="OrthoDB" id="72491at2"/>
<dbReference type="Proteomes" id="UP000236569">
    <property type="component" value="Unassembled WGS sequence"/>
</dbReference>
<proteinExistence type="predicted"/>
<dbReference type="InterPro" id="IPR003314">
    <property type="entry name" value="Mu-type_HTH"/>
</dbReference>
<feature type="domain" description="HTH Mu-type" evidence="1">
    <location>
        <begin position="105"/>
        <end position="123"/>
    </location>
</feature>
<dbReference type="PROSITE" id="PS51702">
    <property type="entry name" value="HTH_MU"/>
    <property type="match status" value="1"/>
</dbReference>
<organism evidence="2 3">
    <name type="scientific">Deinococcus aerius</name>
    <dbReference type="NCBI Taxonomy" id="200253"/>
    <lineage>
        <taxon>Bacteria</taxon>
        <taxon>Thermotogati</taxon>
        <taxon>Deinococcota</taxon>
        <taxon>Deinococci</taxon>
        <taxon>Deinococcales</taxon>
        <taxon>Deinococcaceae</taxon>
        <taxon>Deinococcus</taxon>
    </lineage>
</organism>
<evidence type="ECO:0000313" key="2">
    <source>
        <dbReference type="EMBL" id="GBF05071.1"/>
    </source>
</evidence>
<dbReference type="GO" id="GO:0003677">
    <property type="term" value="F:DNA binding"/>
    <property type="evidence" value="ECO:0007669"/>
    <property type="project" value="InterPro"/>
</dbReference>
<keyword evidence="3" id="KW-1185">Reference proteome</keyword>
<dbReference type="AlphaFoldDB" id="A0A2I9DJT0"/>
<name>A0A2I9DJT0_9DEIO</name>
<comment type="caution">
    <text evidence="2">The sequence shown here is derived from an EMBL/GenBank/DDBJ whole genome shotgun (WGS) entry which is preliminary data.</text>
</comment>
<evidence type="ECO:0000259" key="1">
    <source>
        <dbReference type="PROSITE" id="PS51702"/>
    </source>
</evidence>
<protein>
    <recommendedName>
        <fullName evidence="1">HTH Mu-type domain-containing protein</fullName>
    </recommendedName>
</protein>
<accession>A0A2I9DJT0</accession>